<evidence type="ECO:0000313" key="2">
    <source>
        <dbReference type="WBParaSite" id="nRc.2.0.1.t11964-RA"/>
    </source>
</evidence>
<protein>
    <submittedName>
        <fullName evidence="2">DDE-1 domain-containing protein</fullName>
    </submittedName>
</protein>
<evidence type="ECO:0000313" key="1">
    <source>
        <dbReference type="Proteomes" id="UP000887565"/>
    </source>
</evidence>
<reference evidence="2" key="1">
    <citation type="submission" date="2022-11" db="UniProtKB">
        <authorList>
            <consortium name="WormBaseParasite"/>
        </authorList>
    </citation>
    <scope>IDENTIFICATION</scope>
</reference>
<dbReference type="AlphaFoldDB" id="A0A915ICQ0"/>
<accession>A0A915ICQ0</accession>
<keyword evidence="1" id="KW-1185">Reference proteome</keyword>
<name>A0A915ICQ0_ROMCU</name>
<dbReference type="WBParaSite" id="nRc.2.0.1.t11964-RA">
    <property type="protein sequence ID" value="nRc.2.0.1.t11964-RA"/>
    <property type="gene ID" value="nRc.2.0.1.g11964"/>
</dbReference>
<proteinExistence type="predicted"/>
<dbReference type="Proteomes" id="UP000887565">
    <property type="component" value="Unplaced"/>
</dbReference>
<sequence length="221" mass="24921">MLGQQIEKLGIGNRPECIWNLDETGFPLDPNNMTTVSLEGQKVVKIVGGTRRENITALAACNAAGESLPPLIVYGLKANIINSIPPEWAGDDNFTLPGTCVSKNEWMTTQVFEDWFKSFALKYNRWIEIGRPENMLEEEKEDDAPEANQIDQPQLESGGAIVEVFFKFLDFKGDGRYYLKPNKVVEKVPARNVFVGPIRHERIKNSGYLLNNVTFEEIGRE</sequence>
<organism evidence="1 2">
    <name type="scientific">Romanomermis culicivorax</name>
    <name type="common">Nematode worm</name>
    <dbReference type="NCBI Taxonomy" id="13658"/>
    <lineage>
        <taxon>Eukaryota</taxon>
        <taxon>Metazoa</taxon>
        <taxon>Ecdysozoa</taxon>
        <taxon>Nematoda</taxon>
        <taxon>Enoplea</taxon>
        <taxon>Dorylaimia</taxon>
        <taxon>Mermithida</taxon>
        <taxon>Mermithoidea</taxon>
        <taxon>Mermithidae</taxon>
        <taxon>Romanomermis</taxon>
    </lineage>
</organism>